<dbReference type="RefSeq" id="WP_390265746.1">
    <property type="nucleotide sequence ID" value="NZ_JBHUGH010000037.1"/>
</dbReference>
<dbReference type="CDD" id="cd16282">
    <property type="entry name" value="metallo-hydrolase-like_MBL-fold"/>
    <property type="match status" value="1"/>
</dbReference>
<gene>
    <name evidence="3" type="ORF">ACFSGJ_19570</name>
</gene>
<sequence>MLHLLLTLCLTEAPAICAERLLPLPPQEDCEAVAVPHIETWLSDRPDLRPRGWRCGAAPALDLAEIAPGLLVHTGANAMPDPQNLGEIANLGVVIGRDAVAVIDAGATRAQGEALYAAIRARTDRPVSHLVLTHIHPDHSFGAEVFREAGAEIVAARNFAPSMAARAETYLQSYRDQIGAQAMLGTRIALPDRVADAETIDLGGARLRLEPVATAHSDSDLVVLHVESGILFTGDLVFNRLAPTLDGSLQGWADWLAQPRDLRAIVPGHGPAPLPWPEGADATRAYLALLDRQVRAALDAGEPMSRAITAPPPGGDWVGMSEAHPRNLSAAYKELEWE</sequence>
<dbReference type="SMART" id="SM00849">
    <property type="entry name" value="Lactamase_B"/>
    <property type="match status" value="1"/>
</dbReference>
<keyword evidence="4" id="KW-1185">Reference proteome</keyword>
<evidence type="ECO:0000256" key="1">
    <source>
        <dbReference type="ARBA" id="ARBA00005250"/>
    </source>
</evidence>
<dbReference type="InterPro" id="IPR001279">
    <property type="entry name" value="Metallo-B-lactamas"/>
</dbReference>
<dbReference type="PANTHER" id="PTHR42951">
    <property type="entry name" value="METALLO-BETA-LACTAMASE DOMAIN-CONTAINING"/>
    <property type="match status" value="1"/>
</dbReference>
<dbReference type="Pfam" id="PF00753">
    <property type="entry name" value="Lactamase_B"/>
    <property type="match status" value="1"/>
</dbReference>
<evidence type="ECO:0000313" key="4">
    <source>
        <dbReference type="Proteomes" id="UP001597353"/>
    </source>
</evidence>
<comment type="caution">
    <text evidence="3">The sequence shown here is derived from an EMBL/GenBank/DDBJ whole genome shotgun (WGS) entry which is preliminary data.</text>
</comment>
<protein>
    <submittedName>
        <fullName evidence="3">Quinoprotein relay system zinc metallohydrolase 2</fullName>
    </submittedName>
</protein>
<dbReference type="InterPro" id="IPR050855">
    <property type="entry name" value="NDM-1-like"/>
</dbReference>
<accession>A0ABW4SCR2</accession>
<dbReference type="EMBL" id="JBHUGH010000037">
    <property type="protein sequence ID" value="MFD1914407.1"/>
    <property type="molecule type" value="Genomic_DNA"/>
</dbReference>
<name>A0ABW4SCR2_9RHOB</name>
<dbReference type="PANTHER" id="PTHR42951:SF4">
    <property type="entry name" value="ACYL-COENZYME A THIOESTERASE MBLAC2"/>
    <property type="match status" value="1"/>
</dbReference>
<dbReference type="Proteomes" id="UP001597353">
    <property type="component" value="Unassembled WGS sequence"/>
</dbReference>
<reference evidence="4" key="1">
    <citation type="journal article" date="2019" name="Int. J. Syst. Evol. Microbiol.">
        <title>The Global Catalogue of Microorganisms (GCM) 10K type strain sequencing project: providing services to taxonomists for standard genome sequencing and annotation.</title>
        <authorList>
            <consortium name="The Broad Institute Genomics Platform"/>
            <consortium name="The Broad Institute Genome Sequencing Center for Infectious Disease"/>
            <person name="Wu L."/>
            <person name="Ma J."/>
        </authorList>
    </citation>
    <scope>NUCLEOTIDE SEQUENCE [LARGE SCALE GENOMIC DNA]</scope>
    <source>
        <strain evidence="4">CGMCC 4.7242</strain>
    </source>
</reference>
<proteinExistence type="inferred from homology"/>
<dbReference type="InterPro" id="IPR036866">
    <property type="entry name" value="RibonucZ/Hydroxyglut_hydro"/>
</dbReference>
<dbReference type="Gene3D" id="3.60.15.10">
    <property type="entry name" value="Ribonuclease Z/Hydroxyacylglutathione hydrolase-like"/>
    <property type="match status" value="1"/>
</dbReference>
<evidence type="ECO:0000259" key="2">
    <source>
        <dbReference type="SMART" id="SM00849"/>
    </source>
</evidence>
<dbReference type="SUPFAM" id="SSF56281">
    <property type="entry name" value="Metallo-hydrolase/oxidoreductase"/>
    <property type="match status" value="1"/>
</dbReference>
<evidence type="ECO:0000313" key="3">
    <source>
        <dbReference type="EMBL" id="MFD1914407.1"/>
    </source>
</evidence>
<dbReference type="NCBIfam" id="TIGR04559">
    <property type="entry name" value="SoxH_rel_PQQ_2"/>
    <property type="match status" value="1"/>
</dbReference>
<comment type="similarity">
    <text evidence="1">Belongs to the metallo-beta-lactamase superfamily. Class-B beta-lactamase family.</text>
</comment>
<dbReference type="InterPro" id="IPR030829">
    <property type="entry name" value="SoxH-rel_PQQ_2"/>
</dbReference>
<feature type="domain" description="Metallo-beta-lactamase" evidence="2">
    <location>
        <begin position="88"/>
        <end position="269"/>
    </location>
</feature>
<organism evidence="3 4">
    <name type="scientific">Halodurantibacterium flavum</name>
    <dbReference type="NCBI Taxonomy" id="1382802"/>
    <lineage>
        <taxon>Bacteria</taxon>
        <taxon>Pseudomonadati</taxon>
        <taxon>Pseudomonadota</taxon>
        <taxon>Alphaproteobacteria</taxon>
        <taxon>Rhodobacterales</taxon>
        <taxon>Paracoccaceae</taxon>
        <taxon>Halodurantibacterium</taxon>
    </lineage>
</organism>